<evidence type="ECO:0000313" key="1">
    <source>
        <dbReference type="EMBL" id="KAF5393290.1"/>
    </source>
</evidence>
<reference evidence="1 2" key="1">
    <citation type="journal article" date="2020" name="ISME J.">
        <title>Uncovering the hidden diversity of litter-decomposition mechanisms in mushroom-forming fungi.</title>
        <authorList>
            <person name="Floudas D."/>
            <person name="Bentzer J."/>
            <person name="Ahren D."/>
            <person name="Johansson T."/>
            <person name="Persson P."/>
            <person name="Tunlid A."/>
        </authorList>
    </citation>
    <scope>NUCLEOTIDE SEQUENCE [LARGE SCALE GENOMIC DNA]</scope>
    <source>
        <strain evidence="1 2">CBS 406.79</strain>
    </source>
</reference>
<dbReference type="EMBL" id="JAACJN010000002">
    <property type="protein sequence ID" value="KAF5393290.1"/>
    <property type="molecule type" value="Genomic_DNA"/>
</dbReference>
<proteinExistence type="predicted"/>
<organism evidence="1 2">
    <name type="scientific">Collybiopsis confluens</name>
    <dbReference type="NCBI Taxonomy" id="2823264"/>
    <lineage>
        <taxon>Eukaryota</taxon>
        <taxon>Fungi</taxon>
        <taxon>Dikarya</taxon>
        <taxon>Basidiomycota</taxon>
        <taxon>Agaricomycotina</taxon>
        <taxon>Agaricomycetes</taxon>
        <taxon>Agaricomycetidae</taxon>
        <taxon>Agaricales</taxon>
        <taxon>Marasmiineae</taxon>
        <taxon>Omphalotaceae</taxon>
        <taxon>Collybiopsis</taxon>
    </lineage>
</organism>
<protein>
    <submittedName>
        <fullName evidence="1">Uncharacterized protein</fullName>
    </submittedName>
</protein>
<dbReference type="PANTHER" id="PTHR14374:SF0">
    <property type="entry name" value="TRAFFICKING PROTEIN PARTICLE COMPLEX SUBUNIT 11"/>
    <property type="match status" value="1"/>
</dbReference>
<dbReference type="OrthoDB" id="6278596at2759"/>
<dbReference type="PANTHER" id="PTHR14374">
    <property type="entry name" value="FOIE GRAS"/>
    <property type="match status" value="1"/>
</dbReference>
<dbReference type="Proteomes" id="UP000518752">
    <property type="component" value="Unassembled WGS sequence"/>
</dbReference>
<comment type="caution">
    <text evidence="1">The sequence shown here is derived from an EMBL/GenBank/DDBJ whole genome shotgun (WGS) entry which is preliminary data.</text>
</comment>
<keyword evidence="2" id="KW-1185">Reference proteome</keyword>
<sequence>MLEVAMNMSISVHHSGPAYVGEEYPVEIVIRGCPCRDADIQGALKERDYSKEEIVDVVMDVLLQPVETDVTAVNTIFIDTYQSNAMIKGIPLGSLALHPHSTSKSPAEIKRTLWIKNTGGAGDRVVDMGVRTNLVGDENSAANPRLETETLETISIPCTEPLKVSYDIEYRRRAPPGPSVGFAEGSGKPWWLFDSMEGDGEDEDESVSTWAERAEADTEAIVRMTLECMGSSGVQVEKVRLKSKKNSKNVRIFSSEVDLEDKEAADMFPLVDTQPELLPRDEFCDICRIGISNLNEDDDKDDEEIPSPGEYEILWRRILPSGEHGPLSSTLLPLPSLHPPPDELVALLDVPPSAKLHEPIPLTLTVRNCHPSRTAAVYVQLEASSSANVNDASTTGASVQAQISDVSSAGSPGFIVAGLRSGRVPLLLAGAEERLTWMLIPIECGNVKLPTIRVFDRRKGSKGGLGALVGAGSEEADINEGIRNSMDIEGQGREVKVVDVRVERRRGRVIPIDGQGRGPALEEVQRIGTVLVLP</sequence>
<gene>
    <name evidence="1" type="ORF">D9757_000465</name>
</gene>
<name>A0A8H5MG86_9AGAR</name>
<evidence type="ECO:0000313" key="2">
    <source>
        <dbReference type="Proteomes" id="UP000518752"/>
    </source>
</evidence>
<dbReference type="AlphaFoldDB" id="A0A8H5MG86"/>
<accession>A0A8H5MG86</accession>